<dbReference type="PANTHER" id="PTHR15492">
    <property type="entry name" value="CYCLIN D1-BINDING PROTEIN 1"/>
    <property type="match status" value="1"/>
</dbReference>
<feature type="region of interest" description="Disordered" evidence="1">
    <location>
        <begin position="63"/>
        <end position="96"/>
    </location>
</feature>
<keyword evidence="3" id="KW-0808">Transferase</keyword>
<protein>
    <submittedName>
        <fullName evidence="3">Dihydrolipoamide acetyltransferase, long form protein</fullName>
    </submittedName>
</protein>
<evidence type="ECO:0000256" key="1">
    <source>
        <dbReference type="SAM" id="MobiDB-lite"/>
    </source>
</evidence>
<dbReference type="OrthoDB" id="1425086at2759"/>
<reference evidence="3 4" key="1">
    <citation type="journal article" date="2018" name="Mol. Plant">
        <title>The genome of Artemisia annua provides insight into the evolution of Asteraceae family and artemisinin biosynthesis.</title>
        <authorList>
            <person name="Shen Q."/>
            <person name="Zhang L."/>
            <person name="Liao Z."/>
            <person name="Wang S."/>
            <person name="Yan T."/>
            <person name="Shi P."/>
            <person name="Liu M."/>
            <person name="Fu X."/>
            <person name="Pan Q."/>
            <person name="Wang Y."/>
            <person name="Lv Z."/>
            <person name="Lu X."/>
            <person name="Zhang F."/>
            <person name="Jiang W."/>
            <person name="Ma Y."/>
            <person name="Chen M."/>
            <person name="Hao X."/>
            <person name="Li L."/>
            <person name="Tang Y."/>
            <person name="Lv G."/>
            <person name="Zhou Y."/>
            <person name="Sun X."/>
            <person name="Brodelius P.E."/>
            <person name="Rose J.K.C."/>
            <person name="Tang K."/>
        </authorList>
    </citation>
    <scope>NUCLEOTIDE SEQUENCE [LARGE SCALE GENOMIC DNA]</scope>
    <source>
        <strain evidence="4">cv. Huhao1</strain>
        <tissue evidence="3">Leaf</tissue>
    </source>
</reference>
<evidence type="ECO:0000313" key="3">
    <source>
        <dbReference type="EMBL" id="PWA61755.1"/>
    </source>
</evidence>
<dbReference type="GO" id="GO:0016740">
    <property type="term" value="F:transferase activity"/>
    <property type="evidence" value="ECO:0007669"/>
    <property type="project" value="UniProtKB-KW"/>
</dbReference>
<dbReference type="Proteomes" id="UP000245207">
    <property type="component" value="Unassembled WGS sequence"/>
</dbReference>
<gene>
    <name evidence="3" type="ORF">CTI12_AA370680</name>
</gene>
<evidence type="ECO:0000259" key="2">
    <source>
        <dbReference type="Pfam" id="PF20936"/>
    </source>
</evidence>
<keyword evidence="4" id="KW-1185">Reference proteome</keyword>
<name>A0A2U1MKG4_ARTAN</name>
<dbReference type="STRING" id="35608.A0A2U1MKG4"/>
<organism evidence="3 4">
    <name type="scientific">Artemisia annua</name>
    <name type="common">Sweet wormwood</name>
    <dbReference type="NCBI Taxonomy" id="35608"/>
    <lineage>
        <taxon>Eukaryota</taxon>
        <taxon>Viridiplantae</taxon>
        <taxon>Streptophyta</taxon>
        <taxon>Embryophyta</taxon>
        <taxon>Tracheophyta</taxon>
        <taxon>Spermatophyta</taxon>
        <taxon>Magnoliopsida</taxon>
        <taxon>eudicotyledons</taxon>
        <taxon>Gunneridae</taxon>
        <taxon>Pentapetalae</taxon>
        <taxon>asterids</taxon>
        <taxon>campanulids</taxon>
        <taxon>Asterales</taxon>
        <taxon>Asteraceae</taxon>
        <taxon>Asteroideae</taxon>
        <taxon>Anthemideae</taxon>
        <taxon>Artemisiinae</taxon>
        <taxon>Artemisia</taxon>
    </lineage>
</organism>
<dbReference type="InterPro" id="IPR049318">
    <property type="entry name" value="GCIP_C"/>
</dbReference>
<dbReference type="AlphaFoldDB" id="A0A2U1MKG4"/>
<accession>A0A2U1MKG4</accession>
<evidence type="ECO:0000313" key="4">
    <source>
        <dbReference type="Proteomes" id="UP000245207"/>
    </source>
</evidence>
<dbReference type="InterPro" id="IPR026907">
    <property type="entry name" value="GCIP-like"/>
</dbReference>
<dbReference type="Gene3D" id="1.20.1410.10">
    <property type="entry name" value="I/LWEQ domain"/>
    <property type="match status" value="1"/>
</dbReference>
<sequence>MESFVKSSAFMTLWSLSWNDVPWITTCRFLAKILVAEGAKDVPVGQPIAITIGDLNEIQNLPNSVLGGSDVKETKSTQTDVKTEDSTQESSSDESNETVVSFEKLLTVCQSVGLQVDEIGACLYPPQEVSAIRTASEKSVRDGSRIFLALLYK</sequence>
<feature type="domain" description="Cyclin-D1-binding protein 1-like C-terminal" evidence="2">
    <location>
        <begin position="85"/>
        <end position="138"/>
    </location>
</feature>
<dbReference type="PANTHER" id="PTHR15492:SF1">
    <property type="entry name" value="CYCLIN-D1-BINDING PROTEIN 1"/>
    <property type="match status" value="1"/>
</dbReference>
<comment type="caution">
    <text evidence="3">The sequence shown here is derived from an EMBL/GenBank/DDBJ whole genome shotgun (WGS) entry which is preliminary data.</text>
</comment>
<dbReference type="Pfam" id="PF20936">
    <property type="entry name" value="GCIP_C"/>
    <property type="match status" value="1"/>
</dbReference>
<feature type="compositionally biased region" description="Basic and acidic residues" evidence="1">
    <location>
        <begin position="70"/>
        <end position="85"/>
    </location>
</feature>
<dbReference type="GO" id="GO:0005634">
    <property type="term" value="C:nucleus"/>
    <property type="evidence" value="ECO:0007669"/>
    <property type="project" value="TreeGrafter"/>
</dbReference>
<proteinExistence type="predicted"/>
<dbReference type="EMBL" id="PKPP01005025">
    <property type="protein sequence ID" value="PWA61755.1"/>
    <property type="molecule type" value="Genomic_DNA"/>
</dbReference>